<comment type="pathway">
    <text evidence="1 13">Amino-acid biosynthesis; L-serine biosynthesis; L-serine from 3-phospho-D-glycerate: step 1/3.</text>
</comment>
<sequence>MPTPIYSNGSSAPRPKVLIPEKVSPDGLVLLQEAFEVHERKGFSPDELKSIIHDYEALIVRSETKVTADLLSAAKKLKVVARAGVGVDNVDVKSATQLGVIVVNSPVGNINAAAEHTIALMMAVSRNIGDAYASVKQGKWERSRLVGVEAKGKCLAIVGLGKVGLTVARIANGFGMRVIAFDPYANPQLASSASVELKGSLDDLLTAADFFTIHTPLIASTKGMIGRAELAKMKPTARVLNVARGGVIDEEALLEAIEAGKIGGAGIDVFTSEPPQPDSPASRLVAHPKVLATPHLGASTVEAQENVSIDVCQQVVSILSGDLPRSAVNAPLILPEEYRTLQPYVDLIERMGSLYTQHYSPKARSAATNFRTTFDLTLQGQIATLNTTKPLFAALIKGLLAPISSPEGLNVNIVNAELVAQERGILVNEQRAREDEEEKGFASSVTLRARPSRSTSASRGGDQRPSFTRGPSGGGAMLSPASPRNSSEAEQSPLREQVIQGFVSANKPYISRLDRFTANFVPEGTLLICRNFDSCGKIGFVGNRLGAAGVNISSMTVAPLMQSYEEATSGKDSREALMILGIDRMVGEDVVSGLIGEQGVLEAGVVSL</sequence>
<name>A0ABR1LWK7_9PEZI</name>
<evidence type="ECO:0000256" key="10">
    <source>
        <dbReference type="ARBA" id="ARBA00023027"/>
    </source>
</evidence>
<dbReference type="Pfam" id="PF00389">
    <property type="entry name" value="2-Hacid_dh"/>
    <property type="match status" value="1"/>
</dbReference>
<gene>
    <name evidence="18" type="ORF">IWX46DRAFT_233662</name>
</gene>
<evidence type="ECO:0000259" key="17">
    <source>
        <dbReference type="Pfam" id="PF19304"/>
    </source>
</evidence>
<dbReference type="EMBL" id="JBBPDW010000030">
    <property type="protein sequence ID" value="KAK7538891.1"/>
    <property type="molecule type" value="Genomic_DNA"/>
</dbReference>
<dbReference type="Pfam" id="PF19304">
    <property type="entry name" value="PGDH_inter"/>
    <property type="match status" value="1"/>
</dbReference>
<dbReference type="SUPFAM" id="SSF51735">
    <property type="entry name" value="NAD(P)-binding Rossmann-fold domains"/>
    <property type="match status" value="1"/>
</dbReference>
<evidence type="ECO:0000256" key="1">
    <source>
        <dbReference type="ARBA" id="ARBA00005216"/>
    </source>
</evidence>
<dbReference type="InterPro" id="IPR029752">
    <property type="entry name" value="D-isomer_DH_CS1"/>
</dbReference>
<organism evidence="18 19">
    <name type="scientific">Phyllosticta citricarpa</name>
    <dbReference type="NCBI Taxonomy" id="55181"/>
    <lineage>
        <taxon>Eukaryota</taxon>
        <taxon>Fungi</taxon>
        <taxon>Dikarya</taxon>
        <taxon>Ascomycota</taxon>
        <taxon>Pezizomycotina</taxon>
        <taxon>Dothideomycetes</taxon>
        <taxon>Dothideomycetes incertae sedis</taxon>
        <taxon>Botryosphaeriales</taxon>
        <taxon>Phyllostictaceae</taxon>
        <taxon>Phyllosticta</taxon>
    </lineage>
</organism>
<evidence type="ECO:0000256" key="14">
    <source>
        <dbReference type="SAM" id="MobiDB-lite"/>
    </source>
</evidence>
<keyword evidence="11 13" id="KW-0718">Serine biosynthesis</keyword>
<keyword evidence="7 13" id="KW-0028">Amino-acid biosynthesis</keyword>
<keyword evidence="8" id="KW-0007">Acetylation</keyword>
<dbReference type="Gene3D" id="3.30.70.260">
    <property type="match status" value="1"/>
</dbReference>
<evidence type="ECO:0000313" key="19">
    <source>
        <dbReference type="Proteomes" id="UP001365128"/>
    </source>
</evidence>
<comment type="similarity">
    <text evidence="2 13">Belongs to the D-isomer specific 2-hydroxyacid dehydrogenase family.</text>
</comment>
<feature type="domain" description="D-isomer specific 2-hydroxyacid dehydrogenase NAD-binding" evidence="16">
    <location>
        <begin position="118"/>
        <end position="297"/>
    </location>
</feature>
<evidence type="ECO:0000256" key="5">
    <source>
        <dbReference type="ARBA" id="ARBA00021582"/>
    </source>
</evidence>
<keyword evidence="9 13" id="KW-0560">Oxidoreductase</keyword>
<comment type="catalytic activity">
    <reaction evidence="12 13">
        <text>(2R)-3-phosphoglycerate + NAD(+) = 3-phosphooxypyruvate + NADH + H(+)</text>
        <dbReference type="Rhea" id="RHEA:12641"/>
        <dbReference type="ChEBI" id="CHEBI:15378"/>
        <dbReference type="ChEBI" id="CHEBI:18110"/>
        <dbReference type="ChEBI" id="CHEBI:57540"/>
        <dbReference type="ChEBI" id="CHEBI:57945"/>
        <dbReference type="ChEBI" id="CHEBI:58272"/>
        <dbReference type="EC" id="1.1.1.95"/>
    </reaction>
</comment>
<comment type="subunit">
    <text evidence="3">Homotetramer.</text>
</comment>
<proteinExistence type="inferred from homology"/>
<comment type="caution">
    <text evidence="18">The sequence shown here is derived from an EMBL/GenBank/DDBJ whole genome shotgun (WGS) entry which is preliminary data.</text>
</comment>
<dbReference type="InterPro" id="IPR006236">
    <property type="entry name" value="PGDH"/>
</dbReference>
<evidence type="ECO:0000256" key="3">
    <source>
        <dbReference type="ARBA" id="ARBA00011881"/>
    </source>
</evidence>
<dbReference type="PROSITE" id="PS00065">
    <property type="entry name" value="D_2_HYDROXYACID_DH_1"/>
    <property type="match status" value="1"/>
</dbReference>
<evidence type="ECO:0000256" key="2">
    <source>
        <dbReference type="ARBA" id="ARBA00005854"/>
    </source>
</evidence>
<evidence type="ECO:0000259" key="15">
    <source>
        <dbReference type="Pfam" id="PF00389"/>
    </source>
</evidence>
<evidence type="ECO:0000256" key="11">
    <source>
        <dbReference type="ARBA" id="ARBA00023299"/>
    </source>
</evidence>
<dbReference type="PANTHER" id="PTHR42938:SF22">
    <property type="entry name" value="D-3-PHOSPHOGLYCERATE DEHYDROGENASE"/>
    <property type="match status" value="1"/>
</dbReference>
<dbReference type="InterPro" id="IPR036291">
    <property type="entry name" value="NAD(P)-bd_dom_sf"/>
</dbReference>
<keyword evidence="10 13" id="KW-0520">NAD</keyword>
<evidence type="ECO:0000256" key="4">
    <source>
        <dbReference type="ARBA" id="ARBA00013143"/>
    </source>
</evidence>
<accession>A0ABR1LWK7</accession>
<evidence type="ECO:0000259" key="16">
    <source>
        <dbReference type="Pfam" id="PF02826"/>
    </source>
</evidence>
<feature type="compositionally biased region" description="Low complexity" evidence="14">
    <location>
        <begin position="448"/>
        <end position="459"/>
    </location>
</feature>
<dbReference type="PROSITE" id="PS00671">
    <property type="entry name" value="D_2_HYDROXYACID_DH_3"/>
    <property type="match status" value="1"/>
</dbReference>
<dbReference type="EC" id="1.1.1.95" evidence="4 13"/>
<dbReference type="InterPro" id="IPR029753">
    <property type="entry name" value="D-isomer_DH_CS"/>
</dbReference>
<dbReference type="InterPro" id="IPR006140">
    <property type="entry name" value="D-isomer_DH_NAD-bd"/>
</dbReference>
<evidence type="ECO:0000256" key="6">
    <source>
        <dbReference type="ARBA" id="ARBA00022553"/>
    </source>
</evidence>
<dbReference type="InterPro" id="IPR045626">
    <property type="entry name" value="PGDH_ASB_dom"/>
</dbReference>
<dbReference type="SUPFAM" id="SSF55021">
    <property type="entry name" value="ACT-like"/>
    <property type="match status" value="1"/>
</dbReference>
<dbReference type="Pfam" id="PF02826">
    <property type="entry name" value="2-Hacid_dh_C"/>
    <property type="match status" value="1"/>
</dbReference>
<dbReference type="Proteomes" id="UP001365128">
    <property type="component" value="Unassembled WGS sequence"/>
</dbReference>
<dbReference type="InterPro" id="IPR029009">
    <property type="entry name" value="ASB_dom_sf"/>
</dbReference>
<dbReference type="SUPFAM" id="SSF52283">
    <property type="entry name" value="Formate/glycerate dehydrogenase catalytic domain-like"/>
    <property type="match status" value="1"/>
</dbReference>
<feature type="domain" description="D-isomer specific 2-hydroxyacid dehydrogenase catalytic" evidence="15">
    <location>
        <begin position="17"/>
        <end position="329"/>
    </location>
</feature>
<evidence type="ECO:0000256" key="8">
    <source>
        <dbReference type="ARBA" id="ARBA00022990"/>
    </source>
</evidence>
<dbReference type="PROSITE" id="PS00670">
    <property type="entry name" value="D_2_HYDROXYACID_DH_2"/>
    <property type="match status" value="1"/>
</dbReference>
<dbReference type="PANTHER" id="PTHR42938">
    <property type="entry name" value="FORMATE DEHYDROGENASE 1"/>
    <property type="match status" value="1"/>
</dbReference>
<feature type="region of interest" description="Disordered" evidence="14">
    <location>
        <begin position="430"/>
        <end position="493"/>
    </location>
</feature>
<dbReference type="InterPro" id="IPR006139">
    <property type="entry name" value="D-isomer_2_OHA_DH_cat_dom"/>
</dbReference>
<dbReference type="InterPro" id="IPR045865">
    <property type="entry name" value="ACT-like_dom_sf"/>
</dbReference>
<evidence type="ECO:0000256" key="9">
    <source>
        <dbReference type="ARBA" id="ARBA00023002"/>
    </source>
</evidence>
<evidence type="ECO:0000256" key="7">
    <source>
        <dbReference type="ARBA" id="ARBA00022605"/>
    </source>
</evidence>
<keyword evidence="19" id="KW-1185">Reference proteome</keyword>
<dbReference type="NCBIfam" id="TIGR01327">
    <property type="entry name" value="PGDH"/>
    <property type="match status" value="1"/>
</dbReference>
<dbReference type="Gene3D" id="3.40.50.720">
    <property type="entry name" value="NAD(P)-binding Rossmann-like Domain"/>
    <property type="match status" value="2"/>
</dbReference>
<protein>
    <recommendedName>
        <fullName evidence="5 13">D-3-phosphoglycerate dehydrogenase</fullName>
        <ecNumber evidence="4 13">1.1.1.95</ecNumber>
    </recommendedName>
</protein>
<evidence type="ECO:0000256" key="13">
    <source>
        <dbReference type="RuleBase" id="RU363003"/>
    </source>
</evidence>
<dbReference type="Gene3D" id="3.30.1330.90">
    <property type="entry name" value="D-3-phosphoglycerate dehydrogenase, domain 3"/>
    <property type="match status" value="1"/>
</dbReference>
<dbReference type="SUPFAM" id="SSF143548">
    <property type="entry name" value="Serine metabolism enzymes domain"/>
    <property type="match status" value="1"/>
</dbReference>
<evidence type="ECO:0000256" key="12">
    <source>
        <dbReference type="ARBA" id="ARBA00048731"/>
    </source>
</evidence>
<evidence type="ECO:0000313" key="18">
    <source>
        <dbReference type="EMBL" id="KAK7538891.1"/>
    </source>
</evidence>
<dbReference type="CDD" id="cd12173">
    <property type="entry name" value="PGDH_4"/>
    <property type="match status" value="1"/>
</dbReference>
<reference evidence="18 19" key="1">
    <citation type="submission" date="2024-04" db="EMBL/GenBank/DDBJ databases">
        <title>Phyllosticta paracitricarpa is synonymous to the EU quarantine fungus P. citricarpa based on phylogenomic analyses.</title>
        <authorList>
            <consortium name="Lawrence Berkeley National Laboratory"/>
            <person name="Van Ingen-Buijs V.A."/>
            <person name="Van Westerhoven A.C."/>
            <person name="Haridas S."/>
            <person name="Skiadas P."/>
            <person name="Martin F."/>
            <person name="Groenewald J.Z."/>
            <person name="Crous P.W."/>
            <person name="Seidl M.F."/>
        </authorList>
    </citation>
    <scope>NUCLEOTIDE SEQUENCE [LARGE SCALE GENOMIC DNA]</scope>
    <source>
        <strain evidence="18 19">CBS 122670</strain>
    </source>
</reference>
<keyword evidence="6" id="KW-0597">Phosphoprotein</keyword>
<feature type="domain" description="D-3-phosphoglycerate dehydrogenase ASB" evidence="17">
    <location>
        <begin position="341"/>
        <end position="454"/>
    </location>
</feature>